<comment type="caution">
    <text evidence="1">The sequence shown here is derived from an EMBL/GenBank/DDBJ whole genome shotgun (WGS) entry which is preliminary data.</text>
</comment>
<dbReference type="Proteomes" id="UP000789920">
    <property type="component" value="Unassembled WGS sequence"/>
</dbReference>
<evidence type="ECO:0000313" key="1">
    <source>
        <dbReference type="EMBL" id="CAG8645893.1"/>
    </source>
</evidence>
<name>A0ACA9NAR2_9GLOM</name>
<accession>A0ACA9NAR2</accession>
<feature type="non-terminal residue" evidence="1">
    <location>
        <position position="100"/>
    </location>
</feature>
<sequence>MGSEVVVEELIRKKNINNIYYNEFGNFEKISDIGYFYISKAEWKNFKINVAVKAVKGLIFDQYSYKILIKEVAIHDNDMLKLLAGNTGSNNRQFIATICQ</sequence>
<organism evidence="1 2">
    <name type="scientific">Racocetra persica</name>
    <dbReference type="NCBI Taxonomy" id="160502"/>
    <lineage>
        <taxon>Eukaryota</taxon>
        <taxon>Fungi</taxon>
        <taxon>Fungi incertae sedis</taxon>
        <taxon>Mucoromycota</taxon>
        <taxon>Glomeromycotina</taxon>
        <taxon>Glomeromycetes</taxon>
        <taxon>Diversisporales</taxon>
        <taxon>Gigasporaceae</taxon>
        <taxon>Racocetra</taxon>
    </lineage>
</organism>
<keyword evidence="2" id="KW-1185">Reference proteome</keyword>
<gene>
    <name evidence="1" type="ORF">RPERSI_LOCUS7669</name>
</gene>
<reference evidence="1" key="1">
    <citation type="submission" date="2021-06" db="EMBL/GenBank/DDBJ databases">
        <authorList>
            <person name="Kallberg Y."/>
            <person name="Tangrot J."/>
            <person name="Rosling A."/>
        </authorList>
    </citation>
    <scope>NUCLEOTIDE SEQUENCE</scope>
    <source>
        <strain evidence="1">MA461A</strain>
    </source>
</reference>
<dbReference type="EMBL" id="CAJVQC010013197">
    <property type="protein sequence ID" value="CAG8645893.1"/>
    <property type="molecule type" value="Genomic_DNA"/>
</dbReference>
<evidence type="ECO:0000313" key="2">
    <source>
        <dbReference type="Proteomes" id="UP000789920"/>
    </source>
</evidence>
<proteinExistence type="predicted"/>
<protein>
    <submittedName>
        <fullName evidence="1">35690_t:CDS:1</fullName>
    </submittedName>
</protein>